<keyword evidence="18" id="KW-1185">Reference proteome</keyword>
<evidence type="ECO:0000256" key="3">
    <source>
        <dbReference type="ARBA" id="ARBA00022448"/>
    </source>
</evidence>
<keyword evidence="2 13" id="KW-0728">SH3 domain</keyword>
<organism evidence="17 18">
    <name type="scientific">Basidiobolus ranarum</name>
    <dbReference type="NCBI Taxonomy" id="34480"/>
    <lineage>
        <taxon>Eukaryota</taxon>
        <taxon>Fungi</taxon>
        <taxon>Fungi incertae sedis</taxon>
        <taxon>Zoopagomycota</taxon>
        <taxon>Entomophthoromycotina</taxon>
        <taxon>Basidiobolomycetes</taxon>
        <taxon>Basidiobolales</taxon>
        <taxon>Basidiobolaceae</taxon>
        <taxon>Basidiobolus</taxon>
    </lineage>
</organism>
<dbReference type="PROSITE" id="PS50002">
    <property type="entry name" value="SH3"/>
    <property type="match status" value="1"/>
</dbReference>
<keyword evidence="4 15" id="KW-0812">Transmembrane</keyword>
<dbReference type="Proteomes" id="UP001479436">
    <property type="component" value="Unassembled WGS sequence"/>
</dbReference>
<name>A0ABR2VSM5_9FUNG</name>
<evidence type="ECO:0000256" key="14">
    <source>
        <dbReference type="SAM" id="MobiDB-lite"/>
    </source>
</evidence>
<dbReference type="InterPro" id="IPR035463">
    <property type="entry name" value="Pex13"/>
</dbReference>
<dbReference type="CDD" id="cd11771">
    <property type="entry name" value="SH3_Pex13p_fungal"/>
    <property type="match status" value="1"/>
</dbReference>
<dbReference type="SUPFAM" id="SSF50044">
    <property type="entry name" value="SH3-domain"/>
    <property type="match status" value="1"/>
</dbReference>
<evidence type="ECO:0000256" key="1">
    <source>
        <dbReference type="ARBA" id="ARBA00006033"/>
    </source>
</evidence>
<dbReference type="Pfam" id="PF07653">
    <property type="entry name" value="SH3_2"/>
    <property type="match status" value="1"/>
</dbReference>
<comment type="subcellular location">
    <subcellularLocation>
        <location evidence="12">Peroxisome membrane</location>
    </subcellularLocation>
</comment>
<evidence type="ECO:0000256" key="9">
    <source>
        <dbReference type="ARBA" id="ARBA00023140"/>
    </source>
</evidence>
<keyword evidence="8 15" id="KW-0472">Membrane</keyword>
<reference evidence="17 18" key="1">
    <citation type="submission" date="2023-04" db="EMBL/GenBank/DDBJ databases">
        <title>Genome of Basidiobolus ranarum AG-B5.</title>
        <authorList>
            <person name="Stajich J.E."/>
            <person name="Carter-House D."/>
            <person name="Gryganskyi A."/>
        </authorList>
    </citation>
    <scope>NUCLEOTIDE SEQUENCE [LARGE SCALE GENOMIC DNA]</scope>
    <source>
        <strain evidence="17 18">AG-B5</strain>
    </source>
</reference>
<dbReference type="InterPro" id="IPR001452">
    <property type="entry name" value="SH3_domain"/>
</dbReference>
<evidence type="ECO:0000256" key="6">
    <source>
        <dbReference type="ARBA" id="ARBA00022989"/>
    </source>
</evidence>
<evidence type="ECO:0000313" key="17">
    <source>
        <dbReference type="EMBL" id="KAK9696804.1"/>
    </source>
</evidence>
<comment type="caution">
    <text evidence="17">The sequence shown here is derived from an EMBL/GenBank/DDBJ whole genome shotgun (WGS) entry which is preliminary data.</text>
</comment>
<keyword evidence="9" id="KW-0576">Peroxisome</keyword>
<evidence type="ECO:0000256" key="12">
    <source>
        <dbReference type="ARBA" id="ARBA00046271"/>
    </source>
</evidence>
<evidence type="ECO:0000256" key="8">
    <source>
        <dbReference type="ARBA" id="ARBA00023136"/>
    </source>
</evidence>
<evidence type="ECO:0000313" key="18">
    <source>
        <dbReference type="Proteomes" id="UP001479436"/>
    </source>
</evidence>
<dbReference type="Gene3D" id="2.30.30.40">
    <property type="entry name" value="SH3 Domains"/>
    <property type="match status" value="1"/>
</dbReference>
<dbReference type="PANTHER" id="PTHR19332:SF1">
    <property type="entry name" value="PEROXISOMAL MEMBRANE PROTEIN PEX13"/>
    <property type="match status" value="1"/>
</dbReference>
<dbReference type="SMART" id="SM00326">
    <property type="entry name" value="SH3"/>
    <property type="match status" value="1"/>
</dbReference>
<evidence type="ECO:0000256" key="10">
    <source>
        <dbReference type="ARBA" id="ARBA00029693"/>
    </source>
</evidence>
<feature type="transmembrane region" description="Helical" evidence="15">
    <location>
        <begin position="265"/>
        <end position="283"/>
    </location>
</feature>
<dbReference type="InterPro" id="IPR036028">
    <property type="entry name" value="SH3-like_dom_sf"/>
</dbReference>
<evidence type="ECO:0000256" key="15">
    <source>
        <dbReference type="SAM" id="Phobius"/>
    </source>
</evidence>
<evidence type="ECO:0000256" key="7">
    <source>
        <dbReference type="ARBA" id="ARBA00023010"/>
    </source>
</evidence>
<dbReference type="InterPro" id="IPR007223">
    <property type="entry name" value="Peroxin-13_N"/>
</dbReference>
<feature type="region of interest" description="Disordered" evidence="14">
    <location>
        <begin position="1"/>
        <end position="44"/>
    </location>
</feature>
<evidence type="ECO:0000256" key="2">
    <source>
        <dbReference type="ARBA" id="ARBA00022443"/>
    </source>
</evidence>
<accession>A0ABR2VSM5</accession>
<proteinExistence type="inferred from homology"/>
<feature type="compositionally biased region" description="Low complexity" evidence="14">
    <location>
        <begin position="14"/>
        <end position="31"/>
    </location>
</feature>
<feature type="domain" description="SH3" evidence="16">
    <location>
        <begin position="310"/>
        <end position="375"/>
    </location>
</feature>
<dbReference type="EMBL" id="JASJQH010007922">
    <property type="protein sequence ID" value="KAK9696804.1"/>
    <property type="molecule type" value="Genomic_DNA"/>
</dbReference>
<dbReference type="Pfam" id="PF04088">
    <property type="entry name" value="Peroxin-13_N"/>
    <property type="match status" value="1"/>
</dbReference>
<evidence type="ECO:0000256" key="4">
    <source>
        <dbReference type="ARBA" id="ARBA00022692"/>
    </source>
</evidence>
<keyword evidence="5" id="KW-0653">Protein transport</keyword>
<evidence type="ECO:0000256" key="13">
    <source>
        <dbReference type="PROSITE-ProRule" id="PRU00192"/>
    </source>
</evidence>
<dbReference type="PRINTS" id="PR00452">
    <property type="entry name" value="SH3DOMAIN"/>
</dbReference>
<evidence type="ECO:0000256" key="11">
    <source>
        <dbReference type="ARBA" id="ARBA00034535"/>
    </source>
</evidence>
<protein>
    <recommendedName>
        <fullName evidence="11">Peroxisomal membrane protein PEX13</fullName>
    </recommendedName>
    <alternativeName>
        <fullName evidence="10">Peroxin-13</fullName>
    </alternativeName>
</protein>
<dbReference type="PANTHER" id="PTHR19332">
    <property type="entry name" value="PEROXISOMAL MEMBRANE PROTEIN PEX13"/>
    <property type="match status" value="1"/>
</dbReference>
<evidence type="ECO:0000256" key="5">
    <source>
        <dbReference type="ARBA" id="ARBA00022927"/>
    </source>
</evidence>
<keyword evidence="3" id="KW-0813">Transport</keyword>
<gene>
    <name evidence="17" type="primary">PEX13_2</name>
    <name evidence="17" type="ORF">K7432_012271</name>
</gene>
<keyword evidence="7" id="KW-0811">Translocation</keyword>
<comment type="similarity">
    <text evidence="1">Belongs to the peroxin-13 family.</text>
</comment>
<feature type="region of interest" description="Disordered" evidence="14">
    <location>
        <begin position="375"/>
        <end position="403"/>
    </location>
</feature>
<keyword evidence="6 15" id="KW-1133">Transmembrane helix</keyword>
<evidence type="ECO:0000259" key="16">
    <source>
        <dbReference type="PROSITE" id="PS50002"/>
    </source>
</evidence>
<sequence>MASPPKPWEKNPQSSTVSTMSSTNASTNSSTGANPPLVPERTSMTGYGATAGSYGSGAMGGYRSGYGGYGAGGYSSGGYGSSYGSRYGSSGYGGGLYGSSGYGSSGYGSGYGGYGGGYGSYGGMSSGYGGYGSRYGGGYGGMGGMGMGPNGPEGGPGLLNTVESTVQPTFQAIDGIVNAFGGCAHMLESTFMATHSSFMAMVGVVDQFGRLRTHLGQVLSVFALIRTVRNLFYRMIGKNPPVNPEELNVSDFSGFEQKKSSKRPVIIFLLVVLGVPFLMHRLIMTLAKRQQAKGMIPATNVPGQPGPLPQDVEFARAMYDFNGDNNVELSLKRGDVIAVLSKTDLNGQPSDWWRGRLRSGQVGIFPSNYVEILDKKSSSGPSGNPPPNSAPISPVSDNIGDGNDLAEVFSNAAIS</sequence>